<organism evidence="1 2">
    <name type="scientific">Vitis vinifera</name>
    <name type="common">Grape</name>
    <dbReference type="NCBI Taxonomy" id="29760"/>
    <lineage>
        <taxon>Eukaryota</taxon>
        <taxon>Viridiplantae</taxon>
        <taxon>Streptophyta</taxon>
        <taxon>Embryophyta</taxon>
        <taxon>Tracheophyta</taxon>
        <taxon>Spermatophyta</taxon>
        <taxon>Magnoliopsida</taxon>
        <taxon>eudicotyledons</taxon>
        <taxon>Gunneridae</taxon>
        <taxon>Pentapetalae</taxon>
        <taxon>rosids</taxon>
        <taxon>Vitales</taxon>
        <taxon>Vitaceae</taxon>
        <taxon>Viteae</taxon>
        <taxon>Vitis</taxon>
    </lineage>
</organism>
<keyword evidence="2" id="KW-1185">Reference proteome</keyword>
<dbReference type="EMBL" id="CP126661">
    <property type="protein sequence ID" value="WKA03743.1"/>
    <property type="molecule type" value="Genomic_DNA"/>
</dbReference>
<dbReference type="PANTHER" id="PTHR34201">
    <property type="entry name" value="GLYCINE-RICH PROTEIN"/>
    <property type="match status" value="1"/>
</dbReference>
<dbReference type="Proteomes" id="UP001227230">
    <property type="component" value="Chromosome 14"/>
</dbReference>
<dbReference type="InterPro" id="IPR053288">
    <property type="entry name" value="TGD_Bridge_Protein"/>
</dbReference>
<protein>
    <submittedName>
        <fullName evidence="1">Uncharacterized protein</fullName>
    </submittedName>
</protein>
<evidence type="ECO:0000313" key="2">
    <source>
        <dbReference type="Proteomes" id="UP001227230"/>
    </source>
</evidence>
<proteinExistence type="predicted"/>
<gene>
    <name evidence="1" type="ORF">VitviT2T_021832</name>
</gene>
<dbReference type="PANTHER" id="PTHR34201:SF6">
    <property type="entry name" value="GLYCINE-RICH PROTEIN"/>
    <property type="match status" value="1"/>
</dbReference>
<accession>A0ABY9D865</accession>
<reference evidence="1 2" key="1">
    <citation type="journal article" date="2023" name="Hortic Res">
        <title>The complete reference genome for grapevine (Vitis vinifera L.) genetics and breeding.</title>
        <authorList>
            <person name="Shi X."/>
            <person name="Cao S."/>
            <person name="Wang X."/>
            <person name="Huang S."/>
            <person name="Wang Y."/>
            <person name="Liu Z."/>
            <person name="Liu W."/>
            <person name="Leng X."/>
            <person name="Peng Y."/>
            <person name="Wang N."/>
            <person name="Wang Y."/>
            <person name="Ma Z."/>
            <person name="Xu X."/>
            <person name="Zhang F."/>
            <person name="Xue H."/>
            <person name="Zhong H."/>
            <person name="Wang Y."/>
            <person name="Zhang K."/>
            <person name="Velt A."/>
            <person name="Avia K."/>
            <person name="Holtgrawe D."/>
            <person name="Grimplet J."/>
            <person name="Matus J.T."/>
            <person name="Ware D."/>
            <person name="Wu X."/>
            <person name="Wang H."/>
            <person name="Liu C."/>
            <person name="Fang Y."/>
            <person name="Rustenholz C."/>
            <person name="Cheng Z."/>
            <person name="Xiao H."/>
            <person name="Zhou Y."/>
        </authorList>
    </citation>
    <scope>NUCLEOTIDE SEQUENCE [LARGE SCALE GENOMIC DNA]</scope>
    <source>
        <strain evidence="2">cv. Pinot noir / PN40024</strain>
        <tissue evidence="1">Leaf</tissue>
    </source>
</reference>
<sequence length="259" mass="26657">MKPNSSLTNLFQQADTGSVWRWKESKGSRKRKKQEREFPGAKFLSHNLKKMEEAALGPGGGIGIGCGVGLGFGVTGGVGYGGGSWNHLKMVFGIGMGCGVGVGFGYGQGIGFGFSLESLQSHFSNQRDYKSDMTLCILGFSTPSTTAYSGLGSFDLFTLLRRDLHWCFERVQTLFFFISKPGMATLTGVGVGANPGAKAGAMNTTTGGGATNSPGLGRGPMTGATANGVRLAAYFGDVGVGSGLAGLQIPKASNAAVAG</sequence>
<evidence type="ECO:0000313" key="1">
    <source>
        <dbReference type="EMBL" id="WKA03743.1"/>
    </source>
</evidence>
<name>A0ABY9D865_VITVI</name>